<sequence>MKASTLLLLTGLATLGTSCGQDAASKKLADETEARVVASIKQVLVQAPTQGEILGQAHTWYQSSEVPNIIKLDPGAEAVYKDHAAILQEVATNQSKLASDPILTPAQGQGIRSGYQKLVDESAGNVAQLTNLASSKTTMSEAEQRTFVGELAKKENHQLELVKYFTRRTTSTIDLKTRQKKSDEANIKMWGHK</sequence>
<organism evidence="1 2">
    <name type="scientific">Hymenobacter ginkgonis</name>
    <dbReference type="NCBI Taxonomy" id="2682976"/>
    <lineage>
        <taxon>Bacteria</taxon>
        <taxon>Pseudomonadati</taxon>
        <taxon>Bacteroidota</taxon>
        <taxon>Cytophagia</taxon>
        <taxon>Cytophagales</taxon>
        <taxon>Hymenobacteraceae</taxon>
        <taxon>Hymenobacter</taxon>
    </lineage>
</organism>
<gene>
    <name evidence="1" type="ORF">GO988_22420</name>
</gene>
<dbReference type="EMBL" id="WQKZ01000009">
    <property type="protein sequence ID" value="MVN79096.1"/>
    <property type="molecule type" value="Genomic_DNA"/>
</dbReference>
<protein>
    <recommendedName>
        <fullName evidence="3">DUF4142 domain-containing protein</fullName>
    </recommendedName>
</protein>
<comment type="caution">
    <text evidence="1">The sequence shown here is derived from an EMBL/GenBank/DDBJ whole genome shotgun (WGS) entry which is preliminary data.</text>
</comment>
<proteinExistence type="predicted"/>
<dbReference type="AlphaFoldDB" id="A0A7K1TL66"/>
<dbReference type="PROSITE" id="PS51257">
    <property type="entry name" value="PROKAR_LIPOPROTEIN"/>
    <property type="match status" value="1"/>
</dbReference>
<evidence type="ECO:0000313" key="1">
    <source>
        <dbReference type="EMBL" id="MVN79096.1"/>
    </source>
</evidence>
<dbReference type="Proteomes" id="UP000441336">
    <property type="component" value="Unassembled WGS sequence"/>
</dbReference>
<keyword evidence="2" id="KW-1185">Reference proteome</keyword>
<dbReference type="RefSeq" id="WP_157569807.1">
    <property type="nucleotide sequence ID" value="NZ_WQKZ01000009.1"/>
</dbReference>
<name>A0A7K1TL66_9BACT</name>
<evidence type="ECO:0008006" key="3">
    <source>
        <dbReference type="Google" id="ProtNLM"/>
    </source>
</evidence>
<evidence type="ECO:0000313" key="2">
    <source>
        <dbReference type="Proteomes" id="UP000441336"/>
    </source>
</evidence>
<accession>A0A7K1TL66</accession>
<reference evidence="1 2" key="1">
    <citation type="submission" date="2019-12" db="EMBL/GenBank/DDBJ databases">
        <title>Hymenobacter sp. HMF4947 Genome sequencing and assembly.</title>
        <authorList>
            <person name="Kang H."/>
            <person name="Cha I."/>
            <person name="Kim H."/>
            <person name="Joh K."/>
        </authorList>
    </citation>
    <scope>NUCLEOTIDE SEQUENCE [LARGE SCALE GENOMIC DNA]</scope>
    <source>
        <strain evidence="1 2">HMF4947</strain>
    </source>
</reference>